<evidence type="ECO:0000313" key="1">
    <source>
        <dbReference type="EMBL" id="EDU48382.1"/>
    </source>
</evidence>
<name>B2W6M4_PYRTR</name>
<dbReference type="EMBL" id="DS231619">
    <property type="protein sequence ID" value="EDU48382.1"/>
    <property type="molecule type" value="Genomic_DNA"/>
</dbReference>
<dbReference type="InParanoid" id="B2W6M4"/>
<organism evidence="1 2">
    <name type="scientific">Pyrenophora tritici-repentis (strain Pt-1C-BFP)</name>
    <name type="common">Wheat tan spot fungus</name>
    <name type="synonym">Drechslera tritici-repentis</name>
    <dbReference type="NCBI Taxonomy" id="426418"/>
    <lineage>
        <taxon>Eukaryota</taxon>
        <taxon>Fungi</taxon>
        <taxon>Dikarya</taxon>
        <taxon>Ascomycota</taxon>
        <taxon>Pezizomycotina</taxon>
        <taxon>Dothideomycetes</taxon>
        <taxon>Pleosporomycetidae</taxon>
        <taxon>Pleosporales</taxon>
        <taxon>Pleosporineae</taxon>
        <taxon>Pleosporaceae</taxon>
        <taxon>Pyrenophora</taxon>
    </lineage>
</organism>
<accession>B2W6M4</accession>
<gene>
    <name evidence="1" type="ORF">PTRG_05462</name>
</gene>
<protein>
    <submittedName>
        <fullName evidence="1">Uncharacterized protein</fullName>
    </submittedName>
</protein>
<dbReference type="AlphaFoldDB" id="B2W6M4"/>
<dbReference type="Proteomes" id="UP000001471">
    <property type="component" value="Unassembled WGS sequence"/>
</dbReference>
<sequence>MGFCTGTTQEGRGFVSLHTGGLGEGMSHWGKLGLFEGTIFGEPAGFFGFVKDAACCTLSKGHMYRETRAGTGVRASKGYPRIVSEATSEHCGPAWNYELHLLYGGVGCEGNGTTWCASCCPLSGMFGGEFQVFARCWRWPKRGSVAGGDGAPASRNAVKTWYYKSQIGVVTVKSKHHVQGGPTSDTQRVLIEKLWLYIGTVMPAQFAAPSASISPRIVTAPDFQCCSSWRLRVALNDAQPVAAWLAWGLERGCELTPKLKRFSSLDIRLQWLLWCLRETSGWAHKLAAIRRLTDKLVWLLIKAPRGQCRTNAIGQRSFNVEQVGYQAAWGG</sequence>
<proteinExistence type="predicted"/>
<reference evidence="2" key="1">
    <citation type="journal article" date="2013" name="G3 (Bethesda)">
        <title>Comparative genomics of a plant-pathogenic fungus, Pyrenophora tritici-repentis, reveals transduplication and the impact of repeat elements on pathogenicity and population divergence.</title>
        <authorList>
            <person name="Manning V.A."/>
            <person name="Pandelova I."/>
            <person name="Dhillon B."/>
            <person name="Wilhelm L.J."/>
            <person name="Goodwin S.B."/>
            <person name="Berlin A.M."/>
            <person name="Figueroa M."/>
            <person name="Freitag M."/>
            <person name="Hane J.K."/>
            <person name="Henrissat B."/>
            <person name="Holman W.H."/>
            <person name="Kodira C.D."/>
            <person name="Martin J."/>
            <person name="Oliver R.P."/>
            <person name="Robbertse B."/>
            <person name="Schackwitz W."/>
            <person name="Schwartz D.C."/>
            <person name="Spatafora J.W."/>
            <person name="Turgeon B.G."/>
            <person name="Yandava C."/>
            <person name="Young S."/>
            <person name="Zhou S."/>
            <person name="Zeng Q."/>
            <person name="Grigoriev I.V."/>
            <person name="Ma L.-J."/>
            <person name="Ciuffetti L.M."/>
        </authorList>
    </citation>
    <scope>NUCLEOTIDE SEQUENCE [LARGE SCALE GENOMIC DNA]</scope>
    <source>
        <strain evidence="2">Pt-1C-BFP</strain>
    </source>
</reference>
<dbReference type="HOGENOM" id="CLU_839747_0_0_1"/>
<evidence type="ECO:0000313" key="2">
    <source>
        <dbReference type="Proteomes" id="UP000001471"/>
    </source>
</evidence>